<dbReference type="SUPFAM" id="SSF53150">
    <property type="entry name" value="DNA repair protein MutS, domain II"/>
    <property type="match status" value="1"/>
</dbReference>
<evidence type="ECO:0000313" key="12">
    <source>
        <dbReference type="EMBL" id="MDQ7248483.1"/>
    </source>
</evidence>
<dbReference type="InterPro" id="IPR016151">
    <property type="entry name" value="DNA_mismatch_repair_MutS_N"/>
</dbReference>
<dbReference type="RefSeq" id="WP_379956638.1">
    <property type="nucleotide sequence ID" value="NZ_JAUYVI010000004.1"/>
</dbReference>
<evidence type="ECO:0000256" key="5">
    <source>
        <dbReference type="ARBA" id="ARBA00022840"/>
    </source>
</evidence>
<dbReference type="SMART" id="SM00534">
    <property type="entry name" value="MUTSac"/>
    <property type="match status" value="1"/>
</dbReference>
<dbReference type="PANTHER" id="PTHR11361">
    <property type="entry name" value="DNA MISMATCH REPAIR PROTEIN MUTS FAMILY MEMBER"/>
    <property type="match status" value="1"/>
</dbReference>
<reference evidence="13" key="1">
    <citation type="submission" date="2023-08" db="EMBL/GenBank/DDBJ databases">
        <title>Rhodospirillaceae gen. nov., a novel taxon isolated from the Yangtze River Yuezi River estuary sludge.</title>
        <authorList>
            <person name="Ruan L."/>
        </authorList>
    </citation>
    <scope>NUCLEOTIDE SEQUENCE [LARGE SCALE GENOMIC DNA]</scope>
    <source>
        <strain evidence="13">R-7</strain>
    </source>
</reference>
<evidence type="ECO:0000256" key="9">
    <source>
        <dbReference type="HAMAP-Rule" id="MF_00096"/>
    </source>
</evidence>
<organism evidence="12 13">
    <name type="scientific">Dongia sedimenti</name>
    <dbReference type="NCBI Taxonomy" id="3064282"/>
    <lineage>
        <taxon>Bacteria</taxon>
        <taxon>Pseudomonadati</taxon>
        <taxon>Pseudomonadota</taxon>
        <taxon>Alphaproteobacteria</taxon>
        <taxon>Rhodospirillales</taxon>
        <taxon>Dongiaceae</taxon>
        <taxon>Dongia</taxon>
    </lineage>
</organism>
<evidence type="ECO:0000256" key="2">
    <source>
        <dbReference type="ARBA" id="ARBA00021982"/>
    </source>
</evidence>
<comment type="caution">
    <text evidence="12">The sequence shown here is derived from an EMBL/GenBank/DDBJ whole genome shotgun (WGS) entry which is preliminary data.</text>
</comment>
<keyword evidence="5 9" id="KW-0067">ATP-binding</keyword>
<dbReference type="InterPro" id="IPR007695">
    <property type="entry name" value="DNA_mismatch_repair_MutS-lik_N"/>
</dbReference>
<dbReference type="Pfam" id="PF01624">
    <property type="entry name" value="MutS_I"/>
    <property type="match status" value="1"/>
</dbReference>
<dbReference type="SUPFAM" id="SSF55271">
    <property type="entry name" value="DNA repair protein MutS, domain I"/>
    <property type="match status" value="1"/>
</dbReference>
<comment type="similarity">
    <text evidence="1 9 10">Belongs to the DNA mismatch repair MutS family.</text>
</comment>
<evidence type="ECO:0000313" key="13">
    <source>
        <dbReference type="Proteomes" id="UP001230156"/>
    </source>
</evidence>
<dbReference type="PANTHER" id="PTHR11361:SF34">
    <property type="entry name" value="DNA MISMATCH REPAIR PROTEIN MSH1, MITOCHONDRIAL"/>
    <property type="match status" value="1"/>
</dbReference>
<dbReference type="NCBIfam" id="NF003810">
    <property type="entry name" value="PRK05399.1"/>
    <property type="match status" value="1"/>
</dbReference>
<keyword evidence="4 9" id="KW-0227">DNA damage</keyword>
<dbReference type="HAMAP" id="MF_00096">
    <property type="entry name" value="MutS"/>
    <property type="match status" value="1"/>
</dbReference>
<dbReference type="SMART" id="SM00533">
    <property type="entry name" value="MUTSd"/>
    <property type="match status" value="1"/>
</dbReference>
<feature type="binding site" evidence="9">
    <location>
        <begin position="623"/>
        <end position="630"/>
    </location>
    <ligand>
        <name>ATP</name>
        <dbReference type="ChEBI" id="CHEBI:30616"/>
    </ligand>
</feature>
<name>A0ABU0YNW3_9PROT</name>
<keyword evidence="6 9" id="KW-0238">DNA-binding</keyword>
<dbReference type="InterPro" id="IPR036678">
    <property type="entry name" value="MutS_con_dom_sf"/>
</dbReference>
<dbReference type="InterPro" id="IPR036187">
    <property type="entry name" value="DNA_mismatch_repair_MutS_sf"/>
</dbReference>
<dbReference type="Gene3D" id="1.10.1420.10">
    <property type="match status" value="2"/>
</dbReference>
<dbReference type="Proteomes" id="UP001230156">
    <property type="component" value="Unassembled WGS sequence"/>
</dbReference>
<dbReference type="PROSITE" id="PS00486">
    <property type="entry name" value="DNA_MISMATCH_REPAIR_2"/>
    <property type="match status" value="1"/>
</dbReference>
<comment type="function">
    <text evidence="8 9">This protein is involved in the repair of mismatches in DNA. It is possible that it carries out the mismatch recognition step. This protein has a weak ATPase activity.</text>
</comment>
<protein>
    <recommendedName>
        <fullName evidence="2 9">DNA mismatch repair protein MutS</fullName>
    </recommendedName>
</protein>
<dbReference type="InterPro" id="IPR007860">
    <property type="entry name" value="DNA_mmatch_repair_MutS_con_dom"/>
</dbReference>
<evidence type="ECO:0000256" key="10">
    <source>
        <dbReference type="RuleBase" id="RU003756"/>
    </source>
</evidence>
<dbReference type="Pfam" id="PF05192">
    <property type="entry name" value="MutS_III"/>
    <property type="match status" value="1"/>
</dbReference>
<dbReference type="CDD" id="cd03284">
    <property type="entry name" value="ABC_MutS1"/>
    <property type="match status" value="1"/>
</dbReference>
<evidence type="ECO:0000256" key="1">
    <source>
        <dbReference type="ARBA" id="ARBA00006271"/>
    </source>
</evidence>
<dbReference type="Gene3D" id="6.10.140.430">
    <property type="match status" value="1"/>
</dbReference>
<dbReference type="InterPro" id="IPR007861">
    <property type="entry name" value="DNA_mismatch_repair_MutS_clamp"/>
</dbReference>
<dbReference type="InterPro" id="IPR005748">
    <property type="entry name" value="DNA_mismatch_repair_MutS"/>
</dbReference>
<dbReference type="Gene3D" id="3.30.420.110">
    <property type="entry name" value="MutS, connector domain"/>
    <property type="match status" value="1"/>
</dbReference>
<dbReference type="SUPFAM" id="SSF52540">
    <property type="entry name" value="P-loop containing nucleoside triphosphate hydrolases"/>
    <property type="match status" value="1"/>
</dbReference>
<feature type="domain" description="DNA mismatch repair proteins mutS family" evidence="11">
    <location>
        <begin position="697"/>
        <end position="713"/>
    </location>
</feature>
<proteinExistence type="inferred from homology"/>
<dbReference type="InterPro" id="IPR007696">
    <property type="entry name" value="DNA_mismatch_repair_MutS_core"/>
</dbReference>
<dbReference type="SUPFAM" id="SSF48334">
    <property type="entry name" value="DNA repair protein MutS, domain III"/>
    <property type="match status" value="1"/>
</dbReference>
<dbReference type="Gene3D" id="3.40.50.300">
    <property type="entry name" value="P-loop containing nucleotide triphosphate hydrolases"/>
    <property type="match status" value="1"/>
</dbReference>
<dbReference type="Pfam" id="PF00488">
    <property type="entry name" value="MutS_V"/>
    <property type="match status" value="1"/>
</dbReference>
<evidence type="ECO:0000256" key="7">
    <source>
        <dbReference type="ARBA" id="ARBA00023204"/>
    </source>
</evidence>
<evidence type="ECO:0000256" key="3">
    <source>
        <dbReference type="ARBA" id="ARBA00022741"/>
    </source>
</evidence>
<dbReference type="Gene3D" id="3.40.1170.10">
    <property type="entry name" value="DNA repair protein MutS, domain I"/>
    <property type="match status" value="1"/>
</dbReference>
<dbReference type="NCBIfam" id="TIGR01070">
    <property type="entry name" value="mutS1"/>
    <property type="match status" value="1"/>
</dbReference>
<evidence type="ECO:0000256" key="8">
    <source>
        <dbReference type="ARBA" id="ARBA00024647"/>
    </source>
</evidence>
<gene>
    <name evidence="9 12" type="primary">mutS</name>
    <name evidence="12" type="ORF">Q8A70_12435</name>
</gene>
<evidence type="ECO:0000256" key="6">
    <source>
        <dbReference type="ARBA" id="ARBA00023125"/>
    </source>
</evidence>
<dbReference type="InterPro" id="IPR000432">
    <property type="entry name" value="DNA_mismatch_repair_MutS_C"/>
</dbReference>
<sequence>MMAQYLAAKREHPDALLFYRMGDFYEMFFEDAVKAAAALDIALTKRGKHDGDDIPMCGVPVHAHDAYLAKLVRQGFKVAVCEQIEDPAEAKKRGAKSVVKRAVVRIVTPGTLTEDELLEARSHNYLVALADAAGGFGLAWVDISTGGFFVQAIDPAALPAALARLDPNEILLPDRLLATPELFEMFGDWRRQLSPLPGSRFDSENARLRLQRFLNAATLDAFGAFTRAEIAAAGAILDYVELTQQGKMPRLALLKRVSAASLLEIDAATRRNLELTRTLSGERAGSLLATIDRTVTGPGARLLNEFLAAPLTDPNAIAERQDLVQYLLEDDGLRDSLRTALRQVPDLERALSRLTAGRGGPRDLAAIRDGLSQAAALRGVIATPRGEPVPTLLKAAETGLGHHAALVDRLTRALKSELPFLSRDGGFIAAGYAPELDELLQLRDGSRQLVLELEARLKSESGITSLKIRHNNVIGYYIEATPVHAEKLKSDPKFVLRQSMANAMRFSTGELAELEQKIVHAADRALALELRLFADLTTEVIAHKDPIAEAAAALALIDVGAALAALARDEDWVRPKCDDSRTFQIEGGRHPVVEAALRRQNAGAFVANDCDLSPERRLWLVTGPNMAGKSTFLRQNAVIAVLAQIGAFVPAKSAWIGVVDRLFSRVGAADDLARGRSTFMVEMVETAAILNQAGERALVILDEIGRGTATFDGLSIAWACLEHLHEVNRCRTLFATHYHELTSLAARLPALKPYTMKVMEWQGEVKFLHEIAAGAADRSYGIHVAQLAGVPQAAIQRAEEVLKTLEQGEQASALTRLADDLPLFAVAAAPEPTKLSEPSAAEEALRAVNPDELSPKEALELLYRLRSLVGLK</sequence>
<keyword evidence="13" id="KW-1185">Reference proteome</keyword>
<dbReference type="InterPro" id="IPR017261">
    <property type="entry name" value="DNA_mismatch_repair_MutS/MSH"/>
</dbReference>
<keyword evidence="7 9" id="KW-0234">DNA repair</keyword>
<dbReference type="InterPro" id="IPR027417">
    <property type="entry name" value="P-loop_NTPase"/>
</dbReference>
<dbReference type="Pfam" id="PF05190">
    <property type="entry name" value="MutS_IV"/>
    <property type="match status" value="1"/>
</dbReference>
<dbReference type="InterPro" id="IPR045076">
    <property type="entry name" value="MutS"/>
</dbReference>
<dbReference type="EMBL" id="JAUYVI010000004">
    <property type="protein sequence ID" value="MDQ7248483.1"/>
    <property type="molecule type" value="Genomic_DNA"/>
</dbReference>
<accession>A0ABU0YNW3</accession>
<keyword evidence="3 9" id="KW-0547">Nucleotide-binding</keyword>
<dbReference type="Pfam" id="PF05188">
    <property type="entry name" value="MutS_II"/>
    <property type="match status" value="1"/>
</dbReference>
<evidence type="ECO:0000259" key="11">
    <source>
        <dbReference type="PROSITE" id="PS00486"/>
    </source>
</evidence>
<evidence type="ECO:0000256" key="4">
    <source>
        <dbReference type="ARBA" id="ARBA00022763"/>
    </source>
</evidence>
<dbReference type="PIRSF" id="PIRSF037677">
    <property type="entry name" value="DNA_mis_repair_Msh6"/>
    <property type="match status" value="1"/>
</dbReference>